<evidence type="ECO:0000256" key="2">
    <source>
        <dbReference type="ARBA" id="ARBA00022576"/>
    </source>
</evidence>
<keyword evidence="3 6" id="KW-0808">Transferase</keyword>
<dbReference type="PANTHER" id="PTHR11986">
    <property type="entry name" value="AMINOTRANSFERASE CLASS III"/>
    <property type="match status" value="1"/>
</dbReference>
<dbReference type="EMBL" id="FOHU01000016">
    <property type="protein sequence ID" value="SET62129.1"/>
    <property type="molecule type" value="Genomic_DNA"/>
</dbReference>
<dbReference type="Gene3D" id="3.40.640.10">
    <property type="entry name" value="Type I PLP-dependent aspartate aminotransferase-like (Major domain)"/>
    <property type="match status" value="1"/>
</dbReference>
<keyword evidence="4 5" id="KW-0663">Pyridoxal phosphate</keyword>
<evidence type="ECO:0000256" key="1">
    <source>
        <dbReference type="ARBA" id="ARBA00001933"/>
    </source>
</evidence>
<dbReference type="GO" id="GO:0030170">
    <property type="term" value="F:pyridoxal phosphate binding"/>
    <property type="evidence" value="ECO:0007669"/>
    <property type="project" value="InterPro"/>
</dbReference>
<comment type="similarity">
    <text evidence="5">Belongs to the class-III pyridoxal-phosphate-dependent aminotransferase family.</text>
</comment>
<evidence type="ECO:0000256" key="5">
    <source>
        <dbReference type="RuleBase" id="RU003560"/>
    </source>
</evidence>
<dbReference type="InterPro" id="IPR015422">
    <property type="entry name" value="PyrdxlP-dep_Trfase_small"/>
</dbReference>
<evidence type="ECO:0000256" key="4">
    <source>
        <dbReference type="ARBA" id="ARBA00022898"/>
    </source>
</evidence>
<dbReference type="InterPro" id="IPR005814">
    <property type="entry name" value="Aminotrans_3"/>
</dbReference>
<dbReference type="InterPro" id="IPR050103">
    <property type="entry name" value="Class-III_PLP-dep_AT"/>
</dbReference>
<accession>A0A1I0FUE5</accession>
<evidence type="ECO:0000256" key="3">
    <source>
        <dbReference type="ARBA" id="ARBA00022679"/>
    </source>
</evidence>
<dbReference type="Pfam" id="PF00202">
    <property type="entry name" value="Aminotran_3"/>
    <property type="match status" value="1"/>
</dbReference>
<proteinExistence type="inferred from homology"/>
<dbReference type="Gene3D" id="3.90.1150.10">
    <property type="entry name" value="Aspartate Aminotransferase, domain 1"/>
    <property type="match status" value="1"/>
</dbReference>
<dbReference type="CDD" id="cd00610">
    <property type="entry name" value="OAT_like"/>
    <property type="match status" value="1"/>
</dbReference>
<keyword evidence="7" id="KW-1185">Reference proteome</keyword>
<name>A0A1I0FUE5_9FIRM</name>
<reference evidence="6 7" key="1">
    <citation type="submission" date="2016-10" db="EMBL/GenBank/DDBJ databases">
        <authorList>
            <person name="de Groot N.N."/>
        </authorList>
    </citation>
    <scope>NUCLEOTIDE SEQUENCE [LARGE SCALE GENOMIC DNA]</scope>
    <source>
        <strain evidence="6 7">DSM 18979</strain>
    </source>
</reference>
<dbReference type="PIRSF" id="PIRSF000521">
    <property type="entry name" value="Transaminase_4ab_Lys_Orn"/>
    <property type="match status" value="1"/>
</dbReference>
<comment type="cofactor">
    <cofactor evidence="1">
        <name>pyridoxal 5'-phosphate</name>
        <dbReference type="ChEBI" id="CHEBI:597326"/>
    </cofactor>
</comment>
<evidence type="ECO:0000313" key="6">
    <source>
        <dbReference type="EMBL" id="SET62129.1"/>
    </source>
</evidence>
<dbReference type="SUPFAM" id="SSF53383">
    <property type="entry name" value="PLP-dependent transferases"/>
    <property type="match status" value="1"/>
</dbReference>
<gene>
    <name evidence="6" type="ORF">SAMN05660297_02962</name>
</gene>
<evidence type="ECO:0000313" key="7">
    <source>
        <dbReference type="Proteomes" id="UP000199568"/>
    </source>
</evidence>
<dbReference type="STRING" id="426128.SAMN05660297_02962"/>
<dbReference type="NCBIfam" id="NF002325">
    <property type="entry name" value="PRK01278.1"/>
    <property type="match status" value="1"/>
</dbReference>
<protein>
    <submittedName>
        <fullName evidence="6">Acetylornithine aminotransferase</fullName>
    </submittedName>
</protein>
<dbReference type="InterPro" id="IPR049704">
    <property type="entry name" value="Aminotrans_3_PPA_site"/>
</dbReference>
<keyword evidence="2 6" id="KW-0032">Aminotransferase</keyword>
<dbReference type="GO" id="GO:0042802">
    <property type="term" value="F:identical protein binding"/>
    <property type="evidence" value="ECO:0007669"/>
    <property type="project" value="TreeGrafter"/>
</dbReference>
<dbReference type="InterPro" id="IPR015421">
    <property type="entry name" value="PyrdxlP-dep_Trfase_major"/>
</dbReference>
<dbReference type="Proteomes" id="UP000199568">
    <property type="component" value="Unassembled WGS sequence"/>
</dbReference>
<dbReference type="FunFam" id="3.40.640.10:FF:000004">
    <property type="entry name" value="Acetylornithine aminotransferase"/>
    <property type="match status" value="1"/>
</dbReference>
<dbReference type="GO" id="GO:0008483">
    <property type="term" value="F:transaminase activity"/>
    <property type="evidence" value="ECO:0007669"/>
    <property type="project" value="UniProtKB-KW"/>
</dbReference>
<dbReference type="AlphaFoldDB" id="A0A1I0FUE5"/>
<sequence length="393" mass="43939">MMTDWMTLDQKYILPTYGRMPIVVKKAEGMYIIDENDDKYLDLFSGLAVNVLGHCHPQLLEEMQYQSSQFGHISNFFYNKPAIALAEKLVKATFEGKIYFANSGAESTEAALKYIHKYSKDKNTKGVVVFKNSFHGRTLGALKLTRMEKVQQDFPTPDFPVYELEKEDLAQLEKVFQQHAPAALLFEPVFGSGGVQVVSTEFIEGARALCDAYDVLLCMDEIQTGIGRTGKMFAYQHTSITPDILLFAKGVGGGLSLGGILVAEKIADYFKPGDHGTTFAPNSIASALGSKTIEILQEGILEKSEEMSQYLRGELQRLKEDYPEIIGEIRGKGLMIGVVILKNHEVLNNEFVKRGILVNVTNVNILRLLPSLIINKEEIDTFIDSFTDIIKDW</sequence>
<dbReference type="PROSITE" id="PS00600">
    <property type="entry name" value="AA_TRANSFER_CLASS_3"/>
    <property type="match status" value="1"/>
</dbReference>
<organism evidence="6 7">
    <name type="scientific">Natronincola peptidivorans</name>
    <dbReference type="NCBI Taxonomy" id="426128"/>
    <lineage>
        <taxon>Bacteria</taxon>
        <taxon>Bacillati</taxon>
        <taxon>Bacillota</taxon>
        <taxon>Clostridia</taxon>
        <taxon>Peptostreptococcales</taxon>
        <taxon>Natronincolaceae</taxon>
        <taxon>Natronincola</taxon>
    </lineage>
</organism>
<dbReference type="PANTHER" id="PTHR11986:SF79">
    <property type="entry name" value="ACETYLORNITHINE AMINOTRANSFERASE, MITOCHONDRIAL"/>
    <property type="match status" value="1"/>
</dbReference>
<dbReference type="InterPro" id="IPR015424">
    <property type="entry name" value="PyrdxlP-dep_Trfase"/>
</dbReference>